<dbReference type="InterPro" id="IPR006249">
    <property type="entry name" value="Aconitase/IRP2"/>
</dbReference>
<feature type="region of interest" description="Disordered" evidence="6">
    <location>
        <begin position="408"/>
        <end position="468"/>
    </location>
</feature>
<dbReference type="PRINTS" id="PR00415">
    <property type="entry name" value="ACONITASE"/>
</dbReference>
<reference evidence="9 10" key="1">
    <citation type="submission" date="2018-11" db="EMBL/GenBank/DDBJ databases">
        <title>Micromonospora sp. PPF5-17, a new actinomycetes isolated from a hot spring soil.</title>
        <authorList>
            <person name="Thawai C."/>
        </authorList>
    </citation>
    <scope>NUCLEOTIDE SEQUENCE [LARGE SCALE GENOMIC DNA]</scope>
    <source>
        <strain evidence="9 10">PPF5-17</strain>
    </source>
</reference>
<dbReference type="InterPro" id="IPR001030">
    <property type="entry name" value="Acoase/IPM_deHydtase_lsu_aba"/>
</dbReference>
<accession>A0ABX9WF46</accession>
<organism evidence="9 10">
    <name type="scientific">Micromonospora solifontis</name>
    <dbReference type="NCBI Taxonomy" id="2487138"/>
    <lineage>
        <taxon>Bacteria</taxon>
        <taxon>Bacillati</taxon>
        <taxon>Actinomycetota</taxon>
        <taxon>Actinomycetes</taxon>
        <taxon>Micromonosporales</taxon>
        <taxon>Micromonosporaceae</taxon>
        <taxon>Micromonospora</taxon>
    </lineage>
</organism>
<dbReference type="Gene3D" id="3.20.19.10">
    <property type="entry name" value="Aconitase, domain 4"/>
    <property type="match status" value="1"/>
</dbReference>
<evidence type="ECO:0000256" key="4">
    <source>
        <dbReference type="ARBA" id="ARBA00023004"/>
    </source>
</evidence>
<dbReference type="InterPro" id="IPR044137">
    <property type="entry name" value="AcnA_IRP_Swivel"/>
</dbReference>
<dbReference type="NCBIfam" id="NF006757">
    <property type="entry name" value="PRK09277.1"/>
    <property type="match status" value="1"/>
</dbReference>
<dbReference type="SUPFAM" id="SSF53732">
    <property type="entry name" value="Aconitase iron-sulfur domain"/>
    <property type="match status" value="1"/>
</dbReference>
<dbReference type="SUPFAM" id="SSF52016">
    <property type="entry name" value="LeuD/IlvD-like"/>
    <property type="match status" value="1"/>
</dbReference>
<dbReference type="Gene3D" id="6.10.190.10">
    <property type="match status" value="1"/>
</dbReference>
<evidence type="ECO:0000256" key="3">
    <source>
        <dbReference type="ARBA" id="ARBA00022723"/>
    </source>
</evidence>
<dbReference type="InterPro" id="IPR015928">
    <property type="entry name" value="Aconitase/3IPM_dehydase_swvl"/>
</dbReference>
<evidence type="ECO:0000259" key="8">
    <source>
        <dbReference type="Pfam" id="PF00694"/>
    </source>
</evidence>
<dbReference type="InterPro" id="IPR015931">
    <property type="entry name" value="Acnase/IPM_dHydase_lsu_aba_1/3"/>
</dbReference>
<protein>
    <submittedName>
        <fullName evidence="9">Aconitate hydratase</fullName>
    </submittedName>
</protein>
<dbReference type="InterPro" id="IPR018136">
    <property type="entry name" value="Aconitase_4Fe-4S_BS"/>
</dbReference>
<evidence type="ECO:0000256" key="6">
    <source>
        <dbReference type="SAM" id="MobiDB-lite"/>
    </source>
</evidence>
<dbReference type="InterPro" id="IPR036008">
    <property type="entry name" value="Aconitase_4Fe-4S_dom"/>
</dbReference>
<comment type="cofactor">
    <cofactor evidence="1">
        <name>[4Fe-4S] cluster</name>
        <dbReference type="ChEBI" id="CHEBI:49883"/>
    </cofactor>
</comment>
<keyword evidence="4" id="KW-0408">Iron</keyword>
<sequence length="950" mass="102100">MKEYDVASLDTFGAKTQLRVGDASYEIFKIDKVEGHDRLPYSLKILLENLLRTEDGANITADHIRQLGAWDSAADPSVEIQFTPARVLMQDFTGVPCVVDLATMREAVRDLGGDATKVNPLAPAELVIDHSVIADLFGREDAFQRNVELEYERNKERYQFLRWGQTAFNEFKVVPPGTGIVHQVNIEYLARTVMERNGQAYPDTVVGTDSHTTMVNGLGVLGWGVGGIEAEAAMLGQPVSMLIPRVVGFKLSGEMPAGTTATDLVLTITEMLRKHGVVGKFVEFYGPGVSAVPLANRATIGNMSPEYGSTVAIFPIDAETVRYLELTGRDPQQVALVEAYAKEQGLWHDPNHEPEYSERLELDLSTIEPSLAGPKRPQDRVPLGAAKTLFRSALTDYVAADAAGERDLKPSVAREQLPRGANGPADEASAESFPASDPPANEFSDPADEPRDLETAAAGAGGRATNPVRVTGADGVEYELDHGAVVIAAITSCTNTSNPQVMIGAALLARNAVDKGLARKPWVKTTLAPGSKVVMDYYDRAGLTPYLEKLGFNLVGYGCTTCIGNSGPLPEEVSAAVNEGDLAVVSVLSGNRNFEGRINPDVKMNYLASPPLVVAYALAGTMDIDLANEPIGEDSEGNPVFLREIWPNSAEIQDVIASAIGATGFSSAYADVFAGDERWQSLPTPTGDTFAWAGESTYVRKPPYFEGMERDPKPVQDIAGARVLAKLGDSVTTDHISPAGSIKADSPAGRYLAEHGVARHEFNSYGSRRGNHEVMIRGTFANIRLRNQLVPGVEGGFTVNHLTGEQTSIYDASMAYQEAGVPLVILAGKEYGSGSSRDWAAKGTMLLGVKAVIAESYERIHRSNLIGMGVLPLQFPVDTTAESLGLTGTETFSISGVTALNEGETPRTVKVTTDTGVEFDAVVRIDTPGEADYYRHGGILQYVLRRMIAS</sequence>
<evidence type="ECO:0000259" key="7">
    <source>
        <dbReference type="Pfam" id="PF00330"/>
    </source>
</evidence>
<dbReference type="Pfam" id="PF00330">
    <property type="entry name" value="Aconitase"/>
    <property type="match status" value="1"/>
</dbReference>
<keyword evidence="3" id="KW-0479">Metal-binding</keyword>
<dbReference type="CDD" id="cd01586">
    <property type="entry name" value="AcnA_IRP"/>
    <property type="match status" value="1"/>
</dbReference>
<evidence type="ECO:0000256" key="5">
    <source>
        <dbReference type="ARBA" id="ARBA00023014"/>
    </source>
</evidence>
<evidence type="ECO:0000313" key="9">
    <source>
        <dbReference type="EMBL" id="RNL96956.1"/>
    </source>
</evidence>
<evidence type="ECO:0000256" key="2">
    <source>
        <dbReference type="ARBA" id="ARBA00007185"/>
    </source>
</evidence>
<dbReference type="NCBIfam" id="NF009520">
    <property type="entry name" value="PRK12881.1"/>
    <property type="match status" value="1"/>
</dbReference>
<feature type="domain" description="Aconitase/3-isopropylmalate dehydratase large subunit alpha/beta/alpha" evidence="7">
    <location>
        <begin position="70"/>
        <end position="620"/>
    </location>
</feature>
<comment type="caution">
    <text evidence="9">The sequence shown here is derived from an EMBL/GenBank/DDBJ whole genome shotgun (WGS) entry which is preliminary data.</text>
</comment>
<name>A0ABX9WF46_9ACTN</name>
<dbReference type="PROSITE" id="PS01244">
    <property type="entry name" value="ACONITASE_2"/>
    <property type="match status" value="1"/>
</dbReference>
<gene>
    <name evidence="9" type="ORF">EFE23_18695</name>
</gene>
<dbReference type="CDD" id="cd01580">
    <property type="entry name" value="AcnA_IRP_Swivel"/>
    <property type="match status" value="1"/>
</dbReference>
<dbReference type="PROSITE" id="PS00450">
    <property type="entry name" value="ACONITASE_1"/>
    <property type="match status" value="1"/>
</dbReference>
<evidence type="ECO:0000313" key="10">
    <source>
        <dbReference type="Proteomes" id="UP000280698"/>
    </source>
</evidence>
<dbReference type="Gene3D" id="3.30.499.10">
    <property type="entry name" value="Aconitase, domain 3"/>
    <property type="match status" value="2"/>
</dbReference>
<dbReference type="EMBL" id="RJLN01000055">
    <property type="protein sequence ID" value="RNL96956.1"/>
    <property type="molecule type" value="Genomic_DNA"/>
</dbReference>
<dbReference type="Proteomes" id="UP000280698">
    <property type="component" value="Unassembled WGS sequence"/>
</dbReference>
<proteinExistence type="inferred from homology"/>
<dbReference type="InterPro" id="IPR000573">
    <property type="entry name" value="AconitaseA/IPMdHydase_ssu_swvl"/>
</dbReference>
<feature type="domain" description="Aconitase A/isopropylmalate dehydratase small subunit swivel" evidence="8">
    <location>
        <begin position="750"/>
        <end position="876"/>
    </location>
</feature>
<keyword evidence="5" id="KW-0411">Iron-sulfur</keyword>
<keyword evidence="10" id="KW-1185">Reference proteome</keyword>
<evidence type="ECO:0000256" key="1">
    <source>
        <dbReference type="ARBA" id="ARBA00001966"/>
    </source>
</evidence>
<dbReference type="RefSeq" id="WP_123242234.1">
    <property type="nucleotide sequence ID" value="NZ_JAAHBY010000055.1"/>
</dbReference>
<dbReference type="PANTHER" id="PTHR11670">
    <property type="entry name" value="ACONITASE/IRON-RESPONSIVE ELEMENT FAMILY MEMBER"/>
    <property type="match status" value="1"/>
</dbReference>
<dbReference type="Pfam" id="PF00694">
    <property type="entry name" value="Aconitase_C"/>
    <property type="match status" value="1"/>
</dbReference>
<comment type="similarity">
    <text evidence="2">Belongs to the aconitase/IPM isomerase family.</text>
</comment>